<organism evidence="2 3">
    <name type="scientific">Stylosanthes scabra</name>
    <dbReference type="NCBI Taxonomy" id="79078"/>
    <lineage>
        <taxon>Eukaryota</taxon>
        <taxon>Viridiplantae</taxon>
        <taxon>Streptophyta</taxon>
        <taxon>Embryophyta</taxon>
        <taxon>Tracheophyta</taxon>
        <taxon>Spermatophyta</taxon>
        <taxon>Magnoliopsida</taxon>
        <taxon>eudicotyledons</taxon>
        <taxon>Gunneridae</taxon>
        <taxon>Pentapetalae</taxon>
        <taxon>rosids</taxon>
        <taxon>fabids</taxon>
        <taxon>Fabales</taxon>
        <taxon>Fabaceae</taxon>
        <taxon>Papilionoideae</taxon>
        <taxon>50 kb inversion clade</taxon>
        <taxon>dalbergioids sensu lato</taxon>
        <taxon>Dalbergieae</taxon>
        <taxon>Pterocarpus clade</taxon>
        <taxon>Stylosanthes</taxon>
    </lineage>
</organism>
<feature type="compositionally biased region" description="Basic and acidic residues" evidence="1">
    <location>
        <begin position="212"/>
        <end position="221"/>
    </location>
</feature>
<feature type="compositionally biased region" description="Polar residues" evidence="1">
    <location>
        <begin position="223"/>
        <end position="234"/>
    </location>
</feature>
<sequence>MGFSQAIPSPYSIDPSKQICQFIPNSSKEIKQFMADNLLTRTFYDPIDCESSGFVSRGFVKWWDAYYKQYNRSLDDIIKGATQKTNQIKEAEEATEKERKEKETEKEKVEGATKEKTKKSGVNLKATSISEKTRPSESIQSSSESSSKEVSSKSKESTNSKKSKQTKQVAKKIDESINLVYEPLPTDDQIQNQDHPQSDTSSKGYTPSPSAERIETSHAENVEGTSKPTVTKLSSPFIIKKPLSKVVLLTPNVPIQPGTNRGIPIDPRVQFQERLEEVRAENVEKVKKSVRPLPSIPIIDIEGDDELDDLLKVISETKVGSEHVVSNSKNKSVQQPQGLPQPPPHQSPQTEKEDSSIQQVRNAAMQKTILKSTAEKMIELINQPLETLQKDTYWNNELVVFTSCLVEKQFPDAYREKI</sequence>
<gene>
    <name evidence="2" type="ORF">PIB30_012474</name>
</gene>
<comment type="caution">
    <text evidence="2">The sequence shown here is derived from an EMBL/GenBank/DDBJ whole genome shotgun (WGS) entry which is preliminary data.</text>
</comment>
<feature type="compositionally biased region" description="Basic and acidic residues" evidence="1">
    <location>
        <begin position="146"/>
        <end position="159"/>
    </location>
</feature>
<evidence type="ECO:0000313" key="3">
    <source>
        <dbReference type="Proteomes" id="UP001341840"/>
    </source>
</evidence>
<keyword evidence="3" id="KW-1185">Reference proteome</keyword>
<feature type="compositionally biased region" description="Polar residues" evidence="1">
    <location>
        <begin position="324"/>
        <end position="333"/>
    </location>
</feature>
<protein>
    <submittedName>
        <fullName evidence="2">Uncharacterized protein</fullName>
    </submittedName>
</protein>
<accession>A0ABU6T7G9</accession>
<feature type="compositionally biased region" description="Low complexity" evidence="1">
    <location>
        <begin position="136"/>
        <end position="145"/>
    </location>
</feature>
<feature type="region of interest" description="Disordered" evidence="1">
    <location>
        <begin position="86"/>
        <end position="234"/>
    </location>
</feature>
<feature type="compositionally biased region" description="Polar residues" evidence="1">
    <location>
        <begin position="188"/>
        <end position="209"/>
    </location>
</feature>
<evidence type="ECO:0000313" key="2">
    <source>
        <dbReference type="EMBL" id="MED6144116.1"/>
    </source>
</evidence>
<proteinExistence type="predicted"/>
<dbReference type="EMBL" id="JASCZI010090652">
    <property type="protein sequence ID" value="MED6144116.1"/>
    <property type="molecule type" value="Genomic_DNA"/>
</dbReference>
<dbReference type="Proteomes" id="UP001341840">
    <property type="component" value="Unassembled WGS sequence"/>
</dbReference>
<feature type="compositionally biased region" description="Basic and acidic residues" evidence="1">
    <location>
        <begin position="87"/>
        <end position="115"/>
    </location>
</feature>
<name>A0ABU6T7G9_9FABA</name>
<reference evidence="2 3" key="1">
    <citation type="journal article" date="2023" name="Plants (Basel)">
        <title>Bridging the Gap: Combining Genomics and Transcriptomics Approaches to Understand Stylosanthes scabra, an Orphan Legume from the Brazilian Caatinga.</title>
        <authorList>
            <person name="Ferreira-Neto J.R.C."/>
            <person name="da Silva M.D."/>
            <person name="Binneck E."/>
            <person name="de Melo N.F."/>
            <person name="da Silva R.H."/>
            <person name="de Melo A.L.T.M."/>
            <person name="Pandolfi V."/>
            <person name="Bustamante F.O."/>
            <person name="Brasileiro-Vidal A.C."/>
            <person name="Benko-Iseppon A.M."/>
        </authorList>
    </citation>
    <scope>NUCLEOTIDE SEQUENCE [LARGE SCALE GENOMIC DNA]</scope>
    <source>
        <tissue evidence="2">Leaves</tissue>
    </source>
</reference>
<feature type="region of interest" description="Disordered" evidence="1">
    <location>
        <begin position="322"/>
        <end position="361"/>
    </location>
</feature>
<evidence type="ECO:0000256" key="1">
    <source>
        <dbReference type="SAM" id="MobiDB-lite"/>
    </source>
</evidence>